<organism evidence="4 5">
    <name type="scientific">Luedemannella helvata</name>
    <dbReference type="NCBI Taxonomy" id="349315"/>
    <lineage>
        <taxon>Bacteria</taxon>
        <taxon>Bacillati</taxon>
        <taxon>Actinomycetota</taxon>
        <taxon>Actinomycetes</taxon>
        <taxon>Micromonosporales</taxon>
        <taxon>Micromonosporaceae</taxon>
        <taxon>Luedemannella</taxon>
    </lineage>
</organism>
<keyword evidence="5" id="KW-1185">Reference proteome</keyword>
<proteinExistence type="predicted"/>
<dbReference type="EMBL" id="BAAALS010000002">
    <property type="protein sequence ID" value="GAA1737872.1"/>
    <property type="molecule type" value="Genomic_DNA"/>
</dbReference>
<keyword evidence="2" id="KW-0274">FAD</keyword>
<dbReference type="Proteomes" id="UP001500655">
    <property type="component" value="Unassembled WGS sequence"/>
</dbReference>
<name>A0ABP4VTT5_9ACTN</name>
<accession>A0ABP4VTT5</accession>
<protein>
    <submittedName>
        <fullName evidence="4">FAD-binding oxidoreductase</fullName>
    </submittedName>
</protein>
<comment type="caution">
    <text evidence="4">The sequence shown here is derived from an EMBL/GenBank/DDBJ whole genome shotgun (WGS) entry which is preliminary data.</text>
</comment>
<dbReference type="InterPro" id="IPR006094">
    <property type="entry name" value="Oxid_FAD_bind_N"/>
</dbReference>
<sequence>MSSDRDTLLRGRVADICGLDNIRDGADGDAVGGLVPPVVASPGSPREVSEVVRAVAAAGRCLTVTGNRTALAMGPPPRRLDVLLSTRRLNRVVEHSPGDLQVTAEAGLSLAELQRHLAGHGQRLALDVAGERTVGGIIAANASGPLRHRYGSVRDLLIGVQLVRADGTPARAGGKVVKNVAGYDLCKLMTGSYGTLAVIVAATFRLHARARASQWTRHEIDGPAGVRAVVSAYARARVEPSAIELDYDLRTGTGVVETLMEGSPPGVAARCARVGDVLDGVAVPHPVAATEGTADDLVLKVVVAPAAVADTLERFHAIPPVAEGGAHVSGRAGVGVLRLTVAAPPPGSVPALVTAVRAVAGELDGSAVVTRAPRATSADLDVWGPVRGLDLMRRVKEQFDPGGVLSPGRFVGGI</sequence>
<evidence type="ECO:0000313" key="5">
    <source>
        <dbReference type="Proteomes" id="UP001500655"/>
    </source>
</evidence>
<dbReference type="PROSITE" id="PS51387">
    <property type="entry name" value="FAD_PCMH"/>
    <property type="match status" value="1"/>
</dbReference>
<dbReference type="InterPro" id="IPR016166">
    <property type="entry name" value="FAD-bd_PCMH"/>
</dbReference>
<evidence type="ECO:0000256" key="1">
    <source>
        <dbReference type="ARBA" id="ARBA00022630"/>
    </source>
</evidence>
<reference evidence="5" key="1">
    <citation type="journal article" date="2019" name="Int. J. Syst. Evol. Microbiol.">
        <title>The Global Catalogue of Microorganisms (GCM) 10K type strain sequencing project: providing services to taxonomists for standard genome sequencing and annotation.</title>
        <authorList>
            <consortium name="The Broad Institute Genomics Platform"/>
            <consortium name="The Broad Institute Genome Sequencing Center for Infectious Disease"/>
            <person name="Wu L."/>
            <person name="Ma J."/>
        </authorList>
    </citation>
    <scope>NUCLEOTIDE SEQUENCE [LARGE SCALE GENOMIC DNA]</scope>
    <source>
        <strain evidence="5">JCM 13249</strain>
    </source>
</reference>
<dbReference type="SUPFAM" id="SSF56176">
    <property type="entry name" value="FAD-binding/transporter-associated domain-like"/>
    <property type="match status" value="1"/>
</dbReference>
<dbReference type="RefSeq" id="WP_344076423.1">
    <property type="nucleotide sequence ID" value="NZ_BAAALS010000002.1"/>
</dbReference>
<dbReference type="InterPro" id="IPR016164">
    <property type="entry name" value="FAD-linked_Oxase-like_C"/>
</dbReference>
<dbReference type="Pfam" id="PF01565">
    <property type="entry name" value="FAD_binding_4"/>
    <property type="match status" value="1"/>
</dbReference>
<dbReference type="Gene3D" id="3.30.465.10">
    <property type="match status" value="1"/>
</dbReference>
<evidence type="ECO:0000256" key="2">
    <source>
        <dbReference type="ARBA" id="ARBA00022827"/>
    </source>
</evidence>
<dbReference type="InterPro" id="IPR036318">
    <property type="entry name" value="FAD-bd_PCMH-like_sf"/>
</dbReference>
<evidence type="ECO:0000259" key="3">
    <source>
        <dbReference type="PROSITE" id="PS51387"/>
    </source>
</evidence>
<dbReference type="PANTHER" id="PTHR11748">
    <property type="entry name" value="D-LACTATE DEHYDROGENASE"/>
    <property type="match status" value="1"/>
</dbReference>
<dbReference type="SUPFAM" id="SSF55103">
    <property type="entry name" value="FAD-linked oxidases, C-terminal domain"/>
    <property type="match status" value="1"/>
</dbReference>
<evidence type="ECO:0000313" key="4">
    <source>
        <dbReference type="EMBL" id="GAA1737872.1"/>
    </source>
</evidence>
<feature type="domain" description="FAD-binding PCMH-type" evidence="3">
    <location>
        <begin position="32"/>
        <end position="209"/>
    </location>
</feature>
<keyword evidence="1" id="KW-0285">Flavoprotein</keyword>
<gene>
    <name evidence="4" type="ORF">GCM10009681_05680</name>
</gene>
<dbReference type="PANTHER" id="PTHR11748:SF103">
    <property type="entry name" value="GLYCOLATE OXIDASE SUBUNIT GLCE"/>
    <property type="match status" value="1"/>
</dbReference>
<dbReference type="InterPro" id="IPR016169">
    <property type="entry name" value="FAD-bd_PCMH_sub2"/>
</dbReference>